<reference evidence="2 3" key="1">
    <citation type="submission" date="2023-03" db="EMBL/GenBank/DDBJ databases">
        <title>WGS of Gossypium arboreum.</title>
        <authorList>
            <person name="Yu D."/>
        </authorList>
    </citation>
    <scope>NUCLEOTIDE SEQUENCE [LARGE SCALE GENOMIC DNA]</scope>
    <source>
        <tissue evidence="2">Leaf</tissue>
    </source>
</reference>
<protein>
    <submittedName>
        <fullName evidence="2">Uncharacterized protein</fullName>
    </submittedName>
</protein>
<dbReference type="Proteomes" id="UP001358586">
    <property type="component" value="Chromosome 4"/>
</dbReference>
<sequence length="121" mass="13248">MPSTHNTTVSNERMQWCAEKNAGNLNFPSPITALFCIVTAPLNADEDVKPNKGGLGTVAEELEKMTSLNLENEKEKEKDETATDIIATTKGKDPIPPTPPASMIVQDRDIDHLIDELTKTD</sequence>
<evidence type="ECO:0000256" key="1">
    <source>
        <dbReference type="SAM" id="MobiDB-lite"/>
    </source>
</evidence>
<feature type="region of interest" description="Disordered" evidence="1">
    <location>
        <begin position="67"/>
        <end position="103"/>
    </location>
</feature>
<evidence type="ECO:0000313" key="3">
    <source>
        <dbReference type="Proteomes" id="UP001358586"/>
    </source>
</evidence>
<dbReference type="EMBL" id="JARKNE010000004">
    <property type="protein sequence ID" value="KAK5836017.1"/>
    <property type="molecule type" value="Genomic_DNA"/>
</dbReference>
<proteinExistence type="predicted"/>
<name>A0ABR0QAL8_GOSAR</name>
<keyword evidence="3" id="KW-1185">Reference proteome</keyword>
<comment type="caution">
    <text evidence="2">The sequence shown here is derived from an EMBL/GenBank/DDBJ whole genome shotgun (WGS) entry which is preliminary data.</text>
</comment>
<organism evidence="2 3">
    <name type="scientific">Gossypium arboreum</name>
    <name type="common">Tree cotton</name>
    <name type="synonym">Gossypium nanking</name>
    <dbReference type="NCBI Taxonomy" id="29729"/>
    <lineage>
        <taxon>Eukaryota</taxon>
        <taxon>Viridiplantae</taxon>
        <taxon>Streptophyta</taxon>
        <taxon>Embryophyta</taxon>
        <taxon>Tracheophyta</taxon>
        <taxon>Spermatophyta</taxon>
        <taxon>Magnoliopsida</taxon>
        <taxon>eudicotyledons</taxon>
        <taxon>Gunneridae</taxon>
        <taxon>Pentapetalae</taxon>
        <taxon>rosids</taxon>
        <taxon>malvids</taxon>
        <taxon>Malvales</taxon>
        <taxon>Malvaceae</taxon>
        <taxon>Malvoideae</taxon>
        <taxon>Gossypium</taxon>
    </lineage>
</organism>
<evidence type="ECO:0000313" key="2">
    <source>
        <dbReference type="EMBL" id="KAK5836017.1"/>
    </source>
</evidence>
<accession>A0ABR0QAL8</accession>
<feature type="compositionally biased region" description="Basic and acidic residues" evidence="1">
    <location>
        <begin position="71"/>
        <end position="81"/>
    </location>
</feature>
<gene>
    <name evidence="2" type="ORF">PVK06_011754</name>
</gene>